<dbReference type="InterPro" id="IPR037455">
    <property type="entry name" value="LucA/IucC-like"/>
</dbReference>
<dbReference type="Gene3D" id="1.10.510.40">
    <property type="match status" value="1"/>
</dbReference>
<dbReference type="InterPro" id="IPR022770">
    <property type="entry name" value="IucA/IucC-like_C"/>
</dbReference>
<feature type="domain" description="Aerobactin siderophore biosynthesis IucA/IucC N-terminal" evidence="2">
    <location>
        <begin position="145"/>
        <end position="377"/>
    </location>
</feature>
<dbReference type="InterPro" id="IPR007310">
    <property type="entry name" value="Aerobactin_biosyn_IucA/IucC_N"/>
</dbReference>
<evidence type="ECO:0000259" key="3">
    <source>
        <dbReference type="Pfam" id="PF06276"/>
    </source>
</evidence>
<evidence type="ECO:0000313" key="4">
    <source>
        <dbReference type="EMBL" id="EXB05184.1"/>
    </source>
</evidence>
<reference evidence="4 5" key="1">
    <citation type="submission" date="2014-02" db="EMBL/GenBank/DDBJ databases">
        <title>Comparative genomics and transcriptomics to identify genetic mechanisms underlying the emergence of carbapenem resistant Acinetobacter baumannii (CRAb).</title>
        <authorList>
            <person name="Harris A.D."/>
            <person name="Johnson K.J."/>
            <person name="George J."/>
            <person name="Shefchek K."/>
            <person name="Daugherty S.C."/>
            <person name="Parankush S."/>
            <person name="Sadzewicz L."/>
            <person name="Tallon L."/>
            <person name="Sengamalay N."/>
            <person name="Hazen T.H."/>
            <person name="Rasko D.A."/>
        </authorList>
    </citation>
    <scope>NUCLEOTIDE SEQUENCE [LARGE SCALE GENOMIC DNA]</scope>
    <source>
        <strain evidence="4 5">1295743</strain>
    </source>
</reference>
<dbReference type="RefSeq" id="WP_005132067.1">
    <property type="nucleotide sequence ID" value="NZ_JEWH01000031.1"/>
</dbReference>
<comment type="caution">
    <text evidence="4">The sequence shown here is derived from an EMBL/GenBank/DDBJ whole genome shotgun (WGS) entry which is preliminary data.</text>
</comment>
<gene>
    <name evidence="4" type="ORF">J512_2506</name>
</gene>
<dbReference type="EMBL" id="JEWH01000031">
    <property type="protein sequence ID" value="EXB05184.1"/>
    <property type="molecule type" value="Genomic_DNA"/>
</dbReference>
<dbReference type="PANTHER" id="PTHR34384:SF5">
    <property type="entry name" value="L-2,3-DIAMINOPROPANOATE--CITRATE LIGASE"/>
    <property type="match status" value="1"/>
</dbReference>
<accession>A0A009IKE0</accession>
<protein>
    <submittedName>
        <fullName evidence="4">Ferric iron reductase FhuF-like transporter family protein</fullName>
    </submittedName>
</protein>
<evidence type="ECO:0000256" key="1">
    <source>
        <dbReference type="ARBA" id="ARBA00007832"/>
    </source>
</evidence>
<sequence>MQELANRLAIQNFVNAYMQETGKGYLLSFDQQSSTQQAFSSGLTLLTLPLPSIQAECSVPLSYVSRVGRHRLAALPKMCIDGQWQKISAGTIVSLLLEELVIESQFKLDAASLLEKWIQSRDALLQFLKQRHNDFDDLVKAGQNFIESEQALILGHSMHPAPKSRNGFVHEDWLKFSPEHAGKTQLHYWLVHQNYIAEGCATEQPISDQVKDAIRWYLSESDLNLLKTHVEFKLLPLHPWQARYLQGKPWFEQLKQTGQLIDIGLRGWQFSPTTSIRTLASFNAPWMVKTSLSVMITNSIRVNLAKECHRGEISYRLWHSDLGKKILKQCPTLKAVNDPAWIALQIDGEIINETICIFRDQPFAVQQQVTCIASLCQDHPNKELNRFNALFDQIAQKNQQTNFKEIALDWFDHFLKIGLAPLMYVYHKYGMAFESHQQNVLLELEDGLPKNLWLRDNQGFYYIEEFATEIVEALPDLLEKAHAVGPKDFVDERFSYYFFGNTLFGLINAIGATGYISEDELLIHLQQNLLQLLEQYPDSTLLQGLLFNDSLPYKGNLLTRLHELDELIAPLEHQSVYVQLPNPLYVEQKDVSYA</sequence>
<dbReference type="PANTHER" id="PTHR34384">
    <property type="entry name" value="L-2,3-DIAMINOPROPANOATE--CITRATE LIGASE"/>
    <property type="match status" value="1"/>
</dbReference>
<evidence type="ECO:0000259" key="2">
    <source>
        <dbReference type="Pfam" id="PF04183"/>
    </source>
</evidence>
<proteinExistence type="inferred from homology"/>
<name>A0A009IKE0_ACIB9</name>
<dbReference type="GO" id="GO:0019290">
    <property type="term" value="P:siderophore biosynthetic process"/>
    <property type="evidence" value="ECO:0007669"/>
    <property type="project" value="InterPro"/>
</dbReference>
<dbReference type="PATRIC" id="fig|1310613.3.peg.2411"/>
<organism evidence="4 5">
    <name type="scientific">Acinetobacter baumannii (strain 1295743)</name>
    <dbReference type="NCBI Taxonomy" id="1310613"/>
    <lineage>
        <taxon>Bacteria</taxon>
        <taxon>Pseudomonadati</taxon>
        <taxon>Pseudomonadota</taxon>
        <taxon>Gammaproteobacteria</taxon>
        <taxon>Moraxellales</taxon>
        <taxon>Moraxellaceae</taxon>
        <taxon>Acinetobacter</taxon>
        <taxon>Acinetobacter calcoaceticus/baumannii complex</taxon>
    </lineage>
</organism>
<dbReference type="AlphaFoldDB" id="A0A009IKE0"/>
<comment type="similarity">
    <text evidence="1">Belongs to the IucA/IucC family.</text>
</comment>
<dbReference type="Pfam" id="PF06276">
    <property type="entry name" value="FhuF"/>
    <property type="match status" value="1"/>
</dbReference>
<dbReference type="Gene3D" id="6.10.250.3370">
    <property type="match status" value="1"/>
</dbReference>
<dbReference type="GO" id="GO:0016881">
    <property type="term" value="F:acid-amino acid ligase activity"/>
    <property type="evidence" value="ECO:0007669"/>
    <property type="project" value="UniProtKB-ARBA"/>
</dbReference>
<feature type="domain" description="Aerobactin siderophore biosynthesis IucA/IucC-like C-terminal" evidence="3">
    <location>
        <begin position="409"/>
        <end position="567"/>
    </location>
</feature>
<dbReference type="Pfam" id="PF04183">
    <property type="entry name" value="IucA_IucC"/>
    <property type="match status" value="1"/>
</dbReference>
<evidence type="ECO:0000313" key="5">
    <source>
        <dbReference type="Proteomes" id="UP000020595"/>
    </source>
</evidence>
<dbReference type="Proteomes" id="UP000020595">
    <property type="component" value="Unassembled WGS sequence"/>
</dbReference>